<dbReference type="AlphaFoldDB" id="A0A2S7MX04"/>
<dbReference type="PANTHER" id="PTHR43229:SF2">
    <property type="entry name" value="NODULATION PROTEIN J"/>
    <property type="match status" value="1"/>
</dbReference>
<dbReference type="PIRSF" id="PIRSF006648">
    <property type="entry name" value="DrrB"/>
    <property type="match status" value="1"/>
</dbReference>
<dbReference type="PROSITE" id="PS51012">
    <property type="entry name" value="ABC_TM2"/>
    <property type="match status" value="1"/>
</dbReference>
<dbReference type="GO" id="GO:0140359">
    <property type="term" value="F:ABC-type transporter activity"/>
    <property type="evidence" value="ECO:0007669"/>
    <property type="project" value="InterPro"/>
</dbReference>
<dbReference type="InterPro" id="IPR013525">
    <property type="entry name" value="ABC2_TM"/>
</dbReference>
<evidence type="ECO:0000256" key="1">
    <source>
        <dbReference type="ARBA" id="ARBA00004141"/>
    </source>
</evidence>
<keyword evidence="2 5" id="KW-0812">Transmembrane</keyword>
<feature type="transmembrane region" description="Helical" evidence="5">
    <location>
        <begin position="257"/>
        <end position="279"/>
    </location>
</feature>
<protein>
    <submittedName>
        <fullName evidence="7">ABC transporter</fullName>
    </submittedName>
</protein>
<reference evidence="7 8" key="1">
    <citation type="submission" date="2017-12" db="EMBL/GenBank/DDBJ databases">
        <title>Taxonomic description and draft genome of Pradoshia cofamensis Gen. nov., sp. nov., a thermotolerant bacillale isolated from anterior gut of earthworm Eisenia fetida.</title>
        <authorList>
            <person name="Saha T."/>
            <person name="Chakraborty R."/>
        </authorList>
    </citation>
    <scope>NUCLEOTIDE SEQUENCE [LARGE SCALE GENOMIC DNA]</scope>
    <source>
        <strain evidence="7 8">EAG3</strain>
    </source>
</reference>
<accession>A0A2S7MX04</accession>
<comment type="caution">
    <text evidence="7">The sequence shown here is derived from an EMBL/GenBank/DDBJ whole genome shotgun (WGS) entry which is preliminary data.</text>
</comment>
<evidence type="ECO:0000256" key="4">
    <source>
        <dbReference type="ARBA" id="ARBA00023136"/>
    </source>
</evidence>
<evidence type="ECO:0000313" key="8">
    <source>
        <dbReference type="Proteomes" id="UP000239663"/>
    </source>
</evidence>
<dbReference type="RefSeq" id="WP_104850447.1">
    <property type="nucleotide sequence ID" value="NZ_PKOZ01000012.1"/>
</dbReference>
<keyword evidence="4 5" id="KW-0472">Membrane</keyword>
<dbReference type="Pfam" id="PF12698">
    <property type="entry name" value="ABC2_membrane_3"/>
    <property type="match status" value="1"/>
</dbReference>
<feature type="transmembrane region" description="Helical" evidence="5">
    <location>
        <begin position="144"/>
        <end position="165"/>
    </location>
</feature>
<comment type="subcellular location">
    <subcellularLocation>
        <location evidence="1">Membrane</location>
        <topology evidence="1">Multi-pass membrane protein</topology>
    </subcellularLocation>
</comment>
<name>A0A2S7MX04_9BACI</name>
<dbReference type="InterPro" id="IPR051784">
    <property type="entry name" value="Nod_factor_ABC_transporter"/>
</dbReference>
<feature type="domain" description="ABC transmembrane type-2" evidence="6">
    <location>
        <begin position="17"/>
        <end position="282"/>
    </location>
</feature>
<feature type="transmembrane region" description="Helical" evidence="5">
    <location>
        <begin position="101"/>
        <end position="124"/>
    </location>
</feature>
<dbReference type="PANTHER" id="PTHR43229">
    <property type="entry name" value="NODULATION PROTEIN J"/>
    <property type="match status" value="1"/>
</dbReference>
<dbReference type="OrthoDB" id="162334at2"/>
<organism evidence="7 8">
    <name type="scientific">Pradoshia eiseniae</name>
    <dbReference type="NCBI Taxonomy" id="2064768"/>
    <lineage>
        <taxon>Bacteria</taxon>
        <taxon>Bacillati</taxon>
        <taxon>Bacillota</taxon>
        <taxon>Bacilli</taxon>
        <taxon>Bacillales</taxon>
        <taxon>Bacillaceae</taxon>
        <taxon>Pradoshia</taxon>
    </lineage>
</organism>
<feature type="transmembrane region" description="Helical" evidence="5">
    <location>
        <begin position="20"/>
        <end position="38"/>
    </location>
</feature>
<keyword evidence="3 5" id="KW-1133">Transmembrane helix</keyword>
<evidence type="ECO:0000259" key="6">
    <source>
        <dbReference type="PROSITE" id="PS51012"/>
    </source>
</evidence>
<evidence type="ECO:0000256" key="2">
    <source>
        <dbReference type="ARBA" id="ARBA00022692"/>
    </source>
</evidence>
<sequence length="284" mass="30850">MFNLAERNLRLFFRDKSTVFFSLLAVIIIIGLYVLFLGDTIAQDMTEINDARFLMDSWIMGGLLAVTSVTTTLGAFGTMVEDRAKGNAKDFYASPLKRYQIAGGYVISSFMVGIIMCVITFVLAEIYIVANGGELLPLLGILKVFGLILLSVLSSSAMVFFLVSFFSSTNAFATASTVIGTLIGFLTGIYIPIGNLPDAVQLVVKIFPVTHSGVLFRQVFMSEPLETAFGDLPANIGSSFREELGIILKFGDQTFQAGGHILVLVGVTVIFFGLAVWNISRKKS</sequence>
<dbReference type="Proteomes" id="UP000239663">
    <property type="component" value="Unassembled WGS sequence"/>
</dbReference>
<feature type="transmembrane region" description="Helical" evidence="5">
    <location>
        <begin position="172"/>
        <end position="193"/>
    </location>
</feature>
<evidence type="ECO:0000313" key="7">
    <source>
        <dbReference type="EMBL" id="PQD94280.1"/>
    </source>
</evidence>
<evidence type="ECO:0000256" key="3">
    <source>
        <dbReference type="ARBA" id="ARBA00022989"/>
    </source>
</evidence>
<dbReference type="EMBL" id="PKOZ01000012">
    <property type="protein sequence ID" value="PQD94280.1"/>
    <property type="molecule type" value="Genomic_DNA"/>
</dbReference>
<evidence type="ECO:0000256" key="5">
    <source>
        <dbReference type="SAM" id="Phobius"/>
    </source>
</evidence>
<gene>
    <name evidence="7" type="ORF">CYL18_15550</name>
</gene>
<dbReference type="GO" id="GO:0043190">
    <property type="term" value="C:ATP-binding cassette (ABC) transporter complex"/>
    <property type="evidence" value="ECO:0007669"/>
    <property type="project" value="InterPro"/>
</dbReference>
<proteinExistence type="predicted"/>
<keyword evidence="8" id="KW-1185">Reference proteome</keyword>
<dbReference type="InterPro" id="IPR000412">
    <property type="entry name" value="ABC_2_transport"/>
</dbReference>
<feature type="transmembrane region" description="Helical" evidence="5">
    <location>
        <begin position="58"/>
        <end position="80"/>
    </location>
</feature>
<dbReference type="InterPro" id="IPR047817">
    <property type="entry name" value="ABC2_TM_bact-type"/>
</dbReference>